<evidence type="ECO:0000256" key="8">
    <source>
        <dbReference type="RuleBase" id="RU367053"/>
    </source>
</evidence>
<comment type="similarity">
    <text evidence="3 8">Belongs to the fungal TPase family.</text>
</comment>
<dbReference type="HOGENOM" id="CLU_015678_0_0_1"/>
<dbReference type="STRING" id="52586.A0A0B1PB00"/>
<name>A0A0B1PB00_UNCNE</name>
<evidence type="ECO:0000256" key="4">
    <source>
        <dbReference type="ARBA" id="ARBA00022664"/>
    </source>
</evidence>
<feature type="compositionally biased region" description="Polar residues" evidence="9">
    <location>
        <begin position="256"/>
        <end position="271"/>
    </location>
</feature>
<dbReference type="GO" id="GO:0006370">
    <property type="term" value="P:7-methylguanosine mRNA capping"/>
    <property type="evidence" value="ECO:0007669"/>
    <property type="project" value="UniProtKB-UniRule"/>
</dbReference>
<dbReference type="PANTHER" id="PTHR28118:SF1">
    <property type="entry name" value="POLYNUCLEOTIDE 5'-TRIPHOSPHATASE CTL1-RELATED"/>
    <property type="match status" value="1"/>
</dbReference>
<dbReference type="PANTHER" id="PTHR28118">
    <property type="entry name" value="POLYNUCLEOTIDE 5'-TRIPHOSPHATASE-RELATED"/>
    <property type="match status" value="1"/>
</dbReference>
<gene>
    <name evidence="11" type="ORF">EV44_g5200</name>
</gene>
<evidence type="ECO:0000259" key="10">
    <source>
        <dbReference type="Pfam" id="PF02940"/>
    </source>
</evidence>
<dbReference type="InterPro" id="IPR040343">
    <property type="entry name" value="Cet1/Ctl1"/>
</dbReference>
<dbReference type="SUPFAM" id="SSF55154">
    <property type="entry name" value="CYTH-like phosphatases"/>
    <property type="match status" value="1"/>
</dbReference>
<keyword evidence="6 8" id="KW-0539">Nucleus</keyword>
<keyword evidence="4 8" id="KW-0507">mRNA processing</keyword>
<dbReference type="Proteomes" id="UP000030854">
    <property type="component" value="Unassembled WGS sequence"/>
</dbReference>
<organism evidence="11 12">
    <name type="scientific">Uncinula necator</name>
    <name type="common">Grape powdery mildew</name>
    <dbReference type="NCBI Taxonomy" id="52586"/>
    <lineage>
        <taxon>Eukaryota</taxon>
        <taxon>Fungi</taxon>
        <taxon>Dikarya</taxon>
        <taxon>Ascomycota</taxon>
        <taxon>Pezizomycotina</taxon>
        <taxon>Leotiomycetes</taxon>
        <taxon>Erysiphales</taxon>
        <taxon>Erysiphaceae</taxon>
        <taxon>Erysiphe</taxon>
    </lineage>
</organism>
<feature type="compositionally biased region" description="Low complexity" evidence="9">
    <location>
        <begin position="208"/>
        <end position="225"/>
    </location>
</feature>
<feature type="domain" description="mRNA triphosphatase Cet1-like" evidence="10">
    <location>
        <begin position="373"/>
        <end position="619"/>
    </location>
</feature>
<protein>
    <recommendedName>
        <fullName evidence="8">mRNA-capping enzyme subunit beta</fullName>
        <ecNumber evidence="8">3.6.1.74</ecNumber>
    </recommendedName>
    <alternativeName>
        <fullName evidence="8">mRNA 5'-phosphatase</fullName>
    </alternativeName>
    <alternativeName>
        <fullName evidence="8">mRNA 5'-triphosphate monophosphatase</fullName>
    </alternativeName>
</protein>
<comment type="subunit">
    <text evidence="8">Heterodimer. The mRNA-capping enzyme is composed of two separate chains alpha and beta, respectively a mRNA guanylyltransferase and an mRNA 5'-triphosphate monophosphatase.</text>
</comment>
<evidence type="ECO:0000256" key="1">
    <source>
        <dbReference type="ARBA" id="ARBA00001946"/>
    </source>
</evidence>
<feature type="compositionally biased region" description="Polar residues" evidence="9">
    <location>
        <begin position="140"/>
        <end position="156"/>
    </location>
</feature>
<comment type="cofactor">
    <cofactor evidence="1 8">
        <name>Mg(2+)</name>
        <dbReference type="ChEBI" id="CHEBI:18420"/>
    </cofactor>
</comment>
<dbReference type="OMA" id="FHESTAT"/>
<dbReference type="Gene3D" id="3.20.100.10">
    <property type="entry name" value="mRNA triphosphatase Cet1-like"/>
    <property type="match status" value="1"/>
</dbReference>
<evidence type="ECO:0000256" key="6">
    <source>
        <dbReference type="ARBA" id="ARBA00023242"/>
    </source>
</evidence>
<comment type="catalytic activity">
    <reaction evidence="7">
        <text>a 5'-end triphospho-ribonucleoside in mRNA + H2O = a 5'-end diphospho-ribonucleoside in mRNA + phosphate + H(+)</text>
        <dbReference type="Rhea" id="RHEA:67004"/>
        <dbReference type="Rhea" id="RHEA-COMP:17164"/>
        <dbReference type="Rhea" id="RHEA-COMP:17165"/>
        <dbReference type="ChEBI" id="CHEBI:15377"/>
        <dbReference type="ChEBI" id="CHEBI:15378"/>
        <dbReference type="ChEBI" id="CHEBI:43474"/>
        <dbReference type="ChEBI" id="CHEBI:167616"/>
        <dbReference type="ChEBI" id="CHEBI:167618"/>
        <dbReference type="EC" id="3.6.1.74"/>
    </reaction>
    <physiologicalReaction direction="left-to-right" evidence="7">
        <dbReference type="Rhea" id="RHEA:67005"/>
    </physiologicalReaction>
</comment>
<evidence type="ECO:0000256" key="2">
    <source>
        <dbReference type="ARBA" id="ARBA00004123"/>
    </source>
</evidence>
<dbReference type="GO" id="GO:0004651">
    <property type="term" value="F:polynucleotide 5'-phosphatase activity"/>
    <property type="evidence" value="ECO:0007669"/>
    <property type="project" value="UniProtKB-UniRule"/>
</dbReference>
<accession>A0A0B1PB00</accession>
<keyword evidence="8" id="KW-0506">mRNA capping</keyword>
<dbReference type="InterPro" id="IPR004206">
    <property type="entry name" value="mRNA_triPase_Cet1"/>
</dbReference>
<comment type="function">
    <text evidence="8">First step of mRNA capping. Converts the 5'-triphosphate end of a nascent mRNA chain into a diphosphate end.</text>
</comment>
<proteinExistence type="inferred from homology"/>
<evidence type="ECO:0000256" key="7">
    <source>
        <dbReference type="ARBA" id="ARBA00047740"/>
    </source>
</evidence>
<evidence type="ECO:0000313" key="12">
    <source>
        <dbReference type="Proteomes" id="UP000030854"/>
    </source>
</evidence>
<dbReference type="Pfam" id="PF02940">
    <property type="entry name" value="mRNA_triPase"/>
    <property type="match status" value="1"/>
</dbReference>
<evidence type="ECO:0000256" key="9">
    <source>
        <dbReference type="SAM" id="MobiDB-lite"/>
    </source>
</evidence>
<evidence type="ECO:0000256" key="5">
    <source>
        <dbReference type="ARBA" id="ARBA00022801"/>
    </source>
</evidence>
<sequence length="661" mass="74712">MDLRSIINTESGDNLIEKQATLVTPVDENSIEGSSAYHHPTNALPDKHIFQKYGSQEPEISVVATYEQDFQYQGRPPLPIIVPSSNYSRSNSQTISANSPHQVALSSVTGHFPYLPGQQTPESPVQSYQFIAESQKRKNSQYSNTPHKIESQHTYNQSPPPQSPITSTLGSPDSHPAIPKTPISHNHPTRILNDQYQNSNFEKRDRSISSSPESRLSSLQKQDLSSDSEREKVNFSSPRIEKVLSSSMQELEPKKNSNNQSTLERTSSDNYGDTHLPLILTQSTRKRNRYSEPPIWARSVKTYGAIIIAHQNPAQLKEEQPEVEATTTQAQHSAKYNESEINSTASKATIVESHPSVILGSWEDSITGMKPIEHMTKVVADFLYLHVVSRNDLEELSAKGVQIEIEAKLGELINKDTNQRFFLPVMSECILADNLRVGFKSSMTEKQHQRLNEFLNEMVMNSHTNNSSSKSRVKIDYLHRREVDKFYDIPKELQAALPTVIKERMPPHHSAKLRVTLDQKSKKVLAKIIKARVINLDIHGGIFGTLDCRISINLEMPINDEFDELIAAGKTSNQSRDRNKDRLSYTQTYYQIDLTQITQNLSVNNDLRTEKEHELEIEISTSAVIDQGRRASRGDPNEYLPLVEGLLNNVRVLSRFVNEVK</sequence>
<dbReference type="CDD" id="cd07470">
    <property type="entry name" value="CYTH-like_mRNA_RTPase"/>
    <property type="match status" value="1"/>
</dbReference>
<dbReference type="GO" id="GO:0031533">
    <property type="term" value="C:mRNA capping enzyme complex"/>
    <property type="evidence" value="ECO:0007669"/>
    <property type="project" value="UniProtKB-UniRule"/>
</dbReference>
<keyword evidence="12" id="KW-1185">Reference proteome</keyword>
<dbReference type="InterPro" id="IPR037009">
    <property type="entry name" value="mRNA_triPase_Cet1_sf"/>
</dbReference>
<dbReference type="GO" id="GO:0140818">
    <property type="term" value="F:mRNA 5'-triphosphate monophosphatase activity"/>
    <property type="evidence" value="ECO:0007669"/>
    <property type="project" value="UniProtKB-EC"/>
</dbReference>
<dbReference type="AlphaFoldDB" id="A0A0B1PB00"/>
<feature type="region of interest" description="Disordered" evidence="9">
    <location>
        <begin position="134"/>
        <end position="275"/>
    </location>
</feature>
<keyword evidence="5 8" id="KW-0378">Hydrolase</keyword>
<dbReference type="InterPro" id="IPR033469">
    <property type="entry name" value="CYTH-like_dom_sf"/>
</dbReference>
<comment type="caution">
    <text evidence="11">The sequence shown here is derived from an EMBL/GenBank/DDBJ whole genome shotgun (WGS) entry which is preliminary data.</text>
</comment>
<reference evidence="11 12" key="1">
    <citation type="journal article" date="2014" name="BMC Genomics">
        <title>Adaptive genomic structural variation in the grape powdery mildew pathogen, Erysiphe necator.</title>
        <authorList>
            <person name="Jones L."/>
            <person name="Riaz S."/>
            <person name="Morales-Cruz A."/>
            <person name="Amrine K.C."/>
            <person name="McGuire B."/>
            <person name="Gubler W.D."/>
            <person name="Walker M.A."/>
            <person name="Cantu D."/>
        </authorList>
    </citation>
    <scope>NUCLEOTIDE SEQUENCE [LARGE SCALE GENOMIC DNA]</scope>
    <source>
        <strain evidence="12">c</strain>
    </source>
</reference>
<feature type="region of interest" description="Disordered" evidence="9">
    <location>
        <begin position="83"/>
        <end position="102"/>
    </location>
</feature>
<evidence type="ECO:0000313" key="11">
    <source>
        <dbReference type="EMBL" id="KHJ35428.1"/>
    </source>
</evidence>
<dbReference type="EC" id="3.6.1.74" evidence="8"/>
<dbReference type="EMBL" id="JNVN01000403">
    <property type="protein sequence ID" value="KHJ35428.1"/>
    <property type="molecule type" value="Genomic_DNA"/>
</dbReference>
<evidence type="ECO:0000256" key="3">
    <source>
        <dbReference type="ARBA" id="ARBA00006345"/>
    </source>
</evidence>
<comment type="subcellular location">
    <subcellularLocation>
        <location evidence="2 8">Nucleus</location>
    </subcellularLocation>
</comment>